<proteinExistence type="predicted"/>
<evidence type="ECO:0000313" key="1">
    <source>
        <dbReference type="EMBL" id="CAG7817493.1"/>
    </source>
</evidence>
<dbReference type="AlphaFoldDB" id="A0A8J2KI94"/>
<feature type="non-terminal residue" evidence="1">
    <location>
        <position position="1"/>
    </location>
</feature>
<sequence>MSKFLGINSGRRYNMDATRHYFMSHKRYLVDKASPAEAIRAIRRSYSLTTTFVTYEWVSSPILPIKNRNVRRANVFIQLDSNRKIPSNKQR</sequence>
<gene>
    <name evidence="1" type="ORF">AFUS01_LOCUS28058</name>
</gene>
<protein>
    <submittedName>
        <fullName evidence="1">Uncharacterized protein</fullName>
    </submittedName>
</protein>
<dbReference type="EMBL" id="CAJVCH010395711">
    <property type="protein sequence ID" value="CAG7817493.1"/>
    <property type="molecule type" value="Genomic_DNA"/>
</dbReference>
<dbReference type="Proteomes" id="UP000708208">
    <property type="component" value="Unassembled WGS sequence"/>
</dbReference>
<organism evidence="1 2">
    <name type="scientific">Allacma fusca</name>
    <dbReference type="NCBI Taxonomy" id="39272"/>
    <lineage>
        <taxon>Eukaryota</taxon>
        <taxon>Metazoa</taxon>
        <taxon>Ecdysozoa</taxon>
        <taxon>Arthropoda</taxon>
        <taxon>Hexapoda</taxon>
        <taxon>Collembola</taxon>
        <taxon>Symphypleona</taxon>
        <taxon>Sminthuridae</taxon>
        <taxon>Allacma</taxon>
    </lineage>
</organism>
<evidence type="ECO:0000313" key="2">
    <source>
        <dbReference type="Proteomes" id="UP000708208"/>
    </source>
</evidence>
<name>A0A8J2KI94_9HEXA</name>
<accession>A0A8J2KI94</accession>
<keyword evidence="2" id="KW-1185">Reference proteome</keyword>
<reference evidence="1" key="1">
    <citation type="submission" date="2021-06" db="EMBL/GenBank/DDBJ databases">
        <authorList>
            <person name="Hodson N. C."/>
            <person name="Mongue J. A."/>
            <person name="Jaron S. K."/>
        </authorList>
    </citation>
    <scope>NUCLEOTIDE SEQUENCE</scope>
</reference>
<comment type="caution">
    <text evidence="1">The sequence shown here is derived from an EMBL/GenBank/DDBJ whole genome shotgun (WGS) entry which is preliminary data.</text>
</comment>